<dbReference type="EMBL" id="CP048649">
    <property type="protein sequence ID" value="QIB69640.1"/>
    <property type="molecule type" value="Genomic_DNA"/>
</dbReference>
<dbReference type="RefSeq" id="WP_163066880.1">
    <property type="nucleotide sequence ID" value="NZ_CP048649.1"/>
</dbReference>
<dbReference type="GO" id="GO:0003677">
    <property type="term" value="F:DNA binding"/>
    <property type="evidence" value="ECO:0007669"/>
    <property type="project" value="InterPro"/>
</dbReference>
<dbReference type="InterPro" id="IPR036388">
    <property type="entry name" value="WH-like_DNA-bd_sf"/>
</dbReference>
<dbReference type="PANTHER" id="PTHR43133">
    <property type="entry name" value="RNA POLYMERASE ECF-TYPE SIGMA FACTO"/>
    <property type="match status" value="1"/>
</dbReference>
<feature type="domain" description="RNA polymerase sigma-70 region 2" evidence="5">
    <location>
        <begin position="16"/>
        <end position="82"/>
    </location>
</feature>
<dbReference type="InterPro" id="IPR013325">
    <property type="entry name" value="RNA_pol_sigma_r2"/>
</dbReference>
<name>A0A858BXL1_9FIRM</name>
<dbReference type="InterPro" id="IPR039425">
    <property type="entry name" value="RNA_pol_sigma-70-like"/>
</dbReference>
<dbReference type="SUPFAM" id="SSF88659">
    <property type="entry name" value="Sigma3 and sigma4 domains of RNA polymerase sigma factors"/>
    <property type="match status" value="1"/>
</dbReference>
<dbReference type="SUPFAM" id="SSF88946">
    <property type="entry name" value="Sigma2 domain of RNA polymerase sigma factors"/>
    <property type="match status" value="1"/>
</dbReference>
<evidence type="ECO:0000256" key="4">
    <source>
        <dbReference type="ARBA" id="ARBA00023163"/>
    </source>
</evidence>
<keyword evidence="8" id="KW-1185">Reference proteome</keyword>
<dbReference type="InterPro" id="IPR013324">
    <property type="entry name" value="RNA_pol_sigma_r3/r4-like"/>
</dbReference>
<dbReference type="AlphaFoldDB" id="A0A858BXL1"/>
<reference evidence="7 8" key="1">
    <citation type="submission" date="2020-02" db="EMBL/GenBank/DDBJ databases">
        <authorList>
            <person name="Kim Y.B."/>
            <person name="Roh S.W."/>
        </authorList>
    </citation>
    <scope>NUCLEOTIDE SEQUENCE [LARGE SCALE GENOMIC DNA]</scope>
    <source>
        <strain evidence="7 8">DSM 103574</strain>
    </source>
</reference>
<evidence type="ECO:0000313" key="8">
    <source>
        <dbReference type="Proteomes" id="UP000466848"/>
    </source>
</evidence>
<dbReference type="PANTHER" id="PTHR43133:SF60">
    <property type="entry name" value="RNA POLYMERASE SIGMA FACTOR SIGV"/>
    <property type="match status" value="1"/>
</dbReference>
<dbReference type="Gene3D" id="1.10.1740.10">
    <property type="match status" value="1"/>
</dbReference>
<dbReference type="Pfam" id="PF04542">
    <property type="entry name" value="Sigma70_r2"/>
    <property type="match status" value="1"/>
</dbReference>
<dbReference type="CDD" id="cd06171">
    <property type="entry name" value="Sigma70_r4"/>
    <property type="match status" value="1"/>
</dbReference>
<evidence type="ECO:0000256" key="3">
    <source>
        <dbReference type="ARBA" id="ARBA00023082"/>
    </source>
</evidence>
<evidence type="ECO:0000256" key="1">
    <source>
        <dbReference type="ARBA" id="ARBA00010641"/>
    </source>
</evidence>
<evidence type="ECO:0000259" key="5">
    <source>
        <dbReference type="Pfam" id="PF04542"/>
    </source>
</evidence>
<sequence length="171" mass="19863">MAICKDERYQALVGFIEDNQERMYRLAYSYVKNQATALDMVQEAVYKAIKAHQRLEDPEQVKAWFYKILVNTCLDELRRSRRLVATAPEQMPEEGEDSLDCKADHLVLQEALKELDADTKTVIVLRYFEDMKLTEIADLLETNINSVKSRLYRGLRLLKCQMGEGEVSHVE</sequence>
<protein>
    <submittedName>
        <fullName evidence="7">Sigma-70 family RNA polymerase sigma factor</fullName>
    </submittedName>
</protein>
<evidence type="ECO:0000259" key="6">
    <source>
        <dbReference type="Pfam" id="PF08281"/>
    </source>
</evidence>
<gene>
    <name evidence="7" type="ORF">Ami103574_10020</name>
</gene>
<dbReference type="GO" id="GO:0016987">
    <property type="term" value="F:sigma factor activity"/>
    <property type="evidence" value="ECO:0007669"/>
    <property type="project" value="UniProtKB-KW"/>
</dbReference>
<proteinExistence type="inferred from homology"/>
<dbReference type="InterPro" id="IPR013249">
    <property type="entry name" value="RNA_pol_sigma70_r4_t2"/>
</dbReference>
<dbReference type="KEGG" id="abut:Ami103574_10020"/>
<keyword evidence="2" id="KW-0805">Transcription regulation</keyword>
<dbReference type="Proteomes" id="UP000466848">
    <property type="component" value="Chromosome"/>
</dbReference>
<comment type="similarity">
    <text evidence="1">Belongs to the sigma-70 factor family. ECF subfamily.</text>
</comment>
<dbReference type="InterPro" id="IPR014284">
    <property type="entry name" value="RNA_pol_sigma-70_dom"/>
</dbReference>
<organism evidence="7 8">
    <name type="scientific">Aminipila butyrica</name>
    <dbReference type="NCBI Taxonomy" id="433296"/>
    <lineage>
        <taxon>Bacteria</taxon>
        <taxon>Bacillati</taxon>
        <taxon>Bacillota</taxon>
        <taxon>Clostridia</taxon>
        <taxon>Peptostreptococcales</taxon>
        <taxon>Anaerovoracaceae</taxon>
        <taxon>Aminipila</taxon>
    </lineage>
</organism>
<keyword evidence="3" id="KW-0731">Sigma factor</keyword>
<evidence type="ECO:0000256" key="2">
    <source>
        <dbReference type="ARBA" id="ARBA00023015"/>
    </source>
</evidence>
<dbReference type="NCBIfam" id="TIGR02937">
    <property type="entry name" value="sigma70-ECF"/>
    <property type="match status" value="1"/>
</dbReference>
<dbReference type="Gene3D" id="1.10.10.10">
    <property type="entry name" value="Winged helix-like DNA-binding domain superfamily/Winged helix DNA-binding domain"/>
    <property type="match status" value="1"/>
</dbReference>
<evidence type="ECO:0000313" key="7">
    <source>
        <dbReference type="EMBL" id="QIB69640.1"/>
    </source>
</evidence>
<dbReference type="InterPro" id="IPR007627">
    <property type="entry name" value="RNA_pol_sigma70_r2"/>
</dbReference>
<accession>A0A858BXL1</accession>
<feature type="domain" description="RNA polymerase sigma factor 70 region 4 type 2" evidence="6">
    <location>
        <begin position="107"/>
        <end position="158"/>
    </location>
</feature>
<dbReference type="GO" id="GO:0006352">
    <property type="term" value="P:DNA-templated transcription initiation"/>
    <property type="evidence" value="ECO:0007669"/>
    <property type="project" value="InterPro"/>
</dbReference>
<dbReference type="Pfam" id="PF08281">
    <property type="entry name" value="Sigma70_r4_2"/>
    <property type="match status" value="1"/>
</dbReference>
<keyword evidence="4" id="KW-0804">Transcription</keyword>